<dbReference type="Pfam" id="PF00248">
    <property type="entry name" value="Aldo_ket_red"/>
    <property type="match status" value="1"/>
</dbReference>
<comment type="caution">
    <text evidence="2">The sequence shown here is derived from an EMBL/GenBank/DDBJ whole genome shotgun (WGS) entry which is preliminary data.</text>
</comment>
<dbReference type="STRING" id="1965070.A0A3S3QKN3"/>
<feature type="domain" description="NADP-dependent oxidoreductase" evidence="1">
    <location>
        <begin position="5"/>
        <end position="222"/>
    </location>
</feature>
<dbReference type="Gene3D" id="3.20.20.100">
    <property type="entry name" value="NADP-dependent oxidoreductase domain"/>
    <property type="match status" value="1"/>
</dbReference>
<evidence type="ECO:0000313" key="3">
    <source>
        <dbReference type="Proteomes" id="UP000285301"/>
    </source>
</evidence>
<dbReference type="GO" id="GO:0005829">
    <property type="term" value="C:cytosol"/>
    <property type="evidence" value="ECO:0007669"/>
    <property type="project" value="TreeGrafter"/>
</dbReference>
<evidence type="ECO:0000313" key="2">
    <source>
        <dbReference type="EMBL" id="RWS10246.1"/>
    </source>
</evidence>
<feature type="non-terminal residue" evidence="2">
    <location>
        <position position="268"/>
    </location>
</feature>
<organism evidence="2 3">
    <name type="scientific">Dinothrombium tinctorium</name>
    <dbReference type="NCBI Taxonomy" id="1965070"/>
    <lineage>
        <taxon>Eukaryota</taxon>
        <taxon>Metazoa</taxon>
        <taxon>Ecdysozoa</taxon>
        <taxon>Arthropoda</taxon>
        <taxon>Chelicerata</taxon>
        <taxon>Arachnida</taxon>
        <taxon>Acari</taxon>
        <taxon>Acariformes</taxon>
        <taxon>Trombidiformes</taxon>
        <taxon>Prostigmata</taxon>
        <taxon>Anystina</taxon>
        <taxon>Parasitengona</taxon>
        <taxon>Trombidioidea</taxon>
        <taxon>Trombidiidae</taxon>
        <taxon>Dinothrombium</taxon>
    </lineage>
</organism>
<dbReference type="InterPro" id="IPR020471">
    <property type="entry name" value="AKR"/>
</dbReference>
<dbReference type="AlphaFoldDB" id="A0A3S3QKN3"/>
<feature type="non-terminal residue" evidence="2">
    <location>
        <position position="1"/>
    </location>
</feature>
<reference evidence="2 3" key="1">
    <citation type="journal article" date="2018" name="Gigascience">
        <title>Genomes of trombidid mites reveal novel predicted allergens and laterally-transferred genes associated with secondary metabolism.</title>
        <authorList>
            <person name="Dong X."/>
            <person name="Chaisiri K."/>
            <person name="Xia D."/>
            <person name="Armstrong S.D."/>
            <person name="Fang Y."/>
            <person name="Donnelly M.J."/>
            <person name="Kadowaki T."/>
            <person name="McGarry J.W."/>
            <person name="Darby A.C."/>
            <person name="Makepeace B.L."/>
        </authorList>
    </citation>
    <scope>NUCLEOTIDE SEQUENCE [LARGE SCALE GENOMIC DNA]</scope>
    <source>
        <strain evidence="2">UoL-WK</strain>
    </source>
</reference>
<dbReference type="Proteomes" id="UP000285301">
    <property type="component" value="Unassembled WGS sequence"/>
</dbReference>
<dbReference type="GO" id="GO:0016491">
    <property type="term" value="F:oxidoreductase activity"/>
    <property type="evidence" value="ECO:0007669"/>
    <property type="project" value="InterPro"/>
</dbReference>
<dbReference type="EMBL" id="NCKU01002168">
    <property type="protein sequence ID" value="RWS10246.1"/>
    <property type="molecule type" value="Genomic_DNA"/>
</dbReference>
<dbReference type="PANTHER" id="PTHR42686">
    <property type="entry name" value="GH17980P-RELATED"/>
    <property type="match status" value="1"/>
</dbReference>
<evidence type="ECO:0000259" key="1">
    <source>
        <dbReference type="Pfam" id="PF00248"/>
    </source>
</evidence>
<sequence length="268" mass="30600">LESIPRKAYYIASKVGRTHNCEFDYSSKAVLQTFEESLRRLKLDYLDVLHVHDVEFADSNILLSETLPTLDKLRTEGKIRYIAINGYPLDVLRDVIEKSAVKIDIVQSYCRCTPFDNSLLEYIPFFQKNGVGIINAAPLGMGLLTTDKVPSWHPAKMETIKACEEAAQYCTDHGGDISRIAVNHAFEIDGIATHLIGLNNVKLLRKHLDLLKNGLTENERKIASEIKKIFDKLTVRDWEGVELAKYKKNKFEFENYLRQQISPEQAIK</sequence>
<protein>
    <submittedName>
        <fullName evidence="2">L-galactose dehydrogenase-like protein</fullName>
    </submittedName>
</protein>
<dbReference type="OrthoDB" id="6483002at2759"/>
<name>A0A3S3QKN3_9ACAR</name>
<keyword evidence="3" id="KW-1185">Reference proteome</keyword>
<accession>A0A3S3QKN3</accession>
<dbReference type="SUPFAM" id="SSF51430">
    <property type="entry name" value="NAD(P)-linked oxidoreductase"/>
    <property type="match status" value="1"/>
</dbReference>
<dbReference type="InterPro" id="IPR023210">
    <property type="entry name" value="NADP_OxRdtase_dom"/>
</dbReference>
<dbReference type="InterPro" id="IPR036812">
    <property type="entry name" value="NAD(P)_OxRdtase_dom_sf"/>
</dbReference>
<proteinExistence type="predicted"/>
<gene>
    <name evidence="2" type="ORF">B4U79_02958</name>
</gene>
<dbReference type="PANTHER" id="PTHR42686:SF1">
    <property type="entry name" value="GH17980P-RELATED"/>
    <property type="match status" value="1"/>
</dbReference>